<gene>
    <name evidence="3" type="ORF">NK718_11755</name>
</gene>
<accession>A0ABT1LDM2</accession>
<dbReference type="InterPro" id="IPR011765">
    <property type="entry name" value="Pept_M16_N"/>
</dbReference>
<dbReference type="InterPro" id="IPR011249">
    <property type="entry name" value="Metalloenz_LuxS/M16"/>
</dbReference>
<proteinExistence type="predicted"/>
<dbReference type="InterPro" id="IPR050361">
    <property type="entry name" value="MPP/UQCRC_Complex"/>
</dbReference>
<evidence type="ECO:0000259" key="2">
    <source>
        <dbReference type="Pfam" id="PF05193"/>
    </source>
</evidence>
<dbReference type="RefSeq" id="WP_254742212.1">
    <property type="nucleotide sequence ID" value="NZ_JANCLU010000010.1"/>
</dbReference>
<dbReference type="InterPro" id="IPR007863">
    <property type="entry name" value="Peptidase_M16_C"/>
</dbReference>
<dbReference type="Pfam" id="PF05193">
    <property type="entry name" value="Peptidase_M16_C"/>
    <property type="match status" value="1"/>
</dbReference>
<dbReference type="PANTHER" id="PTHR11851:SF224">
    <property type="entry name" value="PROCESSING PROTEASE"/>
    <property type="match status" value="1"/>
</dbReference>
<evidence type="ECO:0000259" key="1">
    <source>
        <dbReference type="Pfam" id="PF00675"/>
    </source>
</evidence>
<keyword evidence="4" id="KW-1185">Reference proteome</keyword>
<comment type="caution">
    <text evidence="3">The sequence shown here is derived from an EMBL/GenBank/DDBJ whole genome shotgun (WGS) entry which is preliminary data.</text>
</comment>
<dbReference type="EMBL" id="JANCLU010000010">
    <property type="protein sequence ID" value="MCP8939193.1"/>
    <property type="molecule type" value="Genomic_DNA"/>
</dbReference>
<name>A0ABT1LDM2_9HYPH</name>
<dbReference type="PANTHER" id="PTHR11851">
    <property type="entry name" value="METALLOPROTEASE"/>
    <property type="match status" value="1"/>
</dbReference>
<sequence>MNAPTRPQAHASRIQRVVTPGGVEAWLVEDYTVPLVALEFSIRGGSSQDPEGKPGTAYFLSAVLDEGAGPYSADAFHERLDEFAIEMRFNADRDGLSGHMRTLVKHRAEAFDMLRLALREPRFDAEALERVRAQIEAGIRHEMNDPDSMVGRAFFEVAYPGHPYGRPGHGTLESLPTIGRDDLDAMRRRLIARDTLKIGVVGAIDAAALAAELDSVFAGLPAKAELTPVPNVAPLGAGTRKVVDLAIPQSSVRYGAAGISRRDPDWIPAIVVNHVLGGGVFSSRLFREVREKRGLAYSVWSQLAPFDHSALHFGGTSTKNERVAESMAIIEEQIRSLAEDGPTEEELDKARKYLIGSYALNFDTSTKIASQLVRIQVDDLGIDYMDRRNGLVAAVTLEDARRAARRVYGDGKVLVAVVGRPAGL</sequence>
<evidence type="ECO:0000313" key="3">
    <source>
        <dbReference type="EMBL" id="MCP8939193.1"/>
    </source>
</evidence>
<protein>
    <submittedName>
        <fullName evidence="3">Insulinase family protein</fullName>
    </submittedName>
</protein>
<reference evidence="3 4" key="1">
    <citation type="submission" date="2022-07" db="EMBL/GenBank/DDBJ databases">
        <authorList>
            <person name="Li W.-J."/>
            <person name="Deng Q.-Q."/>
        </authorList>
    </citation>
    <scope>NUCLEOTIDE SEQUENCE [LARGE SCALE GENOMIC DNA]</scope>
    <source>
        <strain evidence="3 4">SYSU M60028</strain>
    </source>
</reference>
<feature type="domain" description="Peptidase M16 C-terminal" evidence="2">
    <location>
        <begin position="178"/>
        <end position="353"/>
    </location>
</feature>
<feature type="domain" description="Peptidase M16 N-terminal" evidence="1">
    <location>
        <begin position="32"/>
        <end position="167"/>
    </location>
</feature>
<dbReference type="Proteomes" id="UP001205890">
    <property type="component" value="Unassembled WGS sequence"/>
</dbReference>
<dbReference type="SUPFAM" id="SSF63411">
    <property type="entry name" value="LuxS/MPP-like metallohydrolase"/>
    <property type="match status" value="2"/>
</dbReference>
<evidence type="ECO:0000313" key="4">
    <source>
        <dbReference type="Proteomes" id="UP001205890"/>
    </source>
</evidence>
<organism evidence="3 4">
    <name type="scientific">Alsobacter ponti</name>
    <dbReference type="NCBI Taxonomy" id="2962936"/>
    <lineage>
        <taxon>Bacteria</taxon>
        <taxon>Pseudomonadati</taxon>
        <taxon>Pseudomonadota</taxon>
        <taxon>Alphaproteobacteria</taxon>
        <taxon>Hyphomicrobiales</taxon>
        <taxon>Alsobacteraceae</taxon>
        <taxon>Alsobacter</taxon>
    </lineage>
</organism>
<dbReference type="Gene3D" id="3.30.830.10">
    <property type="entry name" value="Metalloenzyme, LuxS/M16 peptidase-like"/>
    <property type="match status" value="2"/>
</dbReference>
<dbReference type="Pfam" id="PF00675">
    <property type="entry name" value="Peptidase_M16"/>
    <property type="match status" value="1"/>
</dbReference>